<evidence type="ECO:0000256" key="5">
    <source>
        <dbReference type="SAM" id="MobiDB-lite"/>
    </source>
</evidence>
<keyword evidence="3" id="KW-0378">Hydrolase</keyword>
<dbReference type="Proteomes" id="UP001055439">
    <property type="component" value="Chromosome 6"/>
</dbReference>
<feature type="region of interest" description="Disordered" evidence="5">
    <location>
        <begin position="1"/>
        <end position="42"/>
    </location>
</feature>
<dbReference type="InterPro" id="IPR035669">
    <property type="entry name" value="SGNH_plant_lipase-like"/>
</dbReference>
<keyword evidence="4" id="KW-0325">Glycoprotein</keyword>
<dbReference type="PANTHER" id="PTHR22835">
    <property type="entry name" value="ZINC FINGER FYVE DOMAIN CONTAINING PROTEIN"/>
    <property type="match status" value="1"/>
</dbReference>
<sequence length="431" mass="49023">MTRHRVLQPNPTPASNGDGDGLPGLRFPPSPSPSPPRHLPRFPQRDARRRLLQRHLQLWDSIADTGNGIRSNQFDLVGRFPYGETFFHHPTGRYSDGRLIIDFIAQAIGLPMVRPYLAGTRDGEDFRYGANFAVGGATALDNEFFRSKGMEVSWTNDSLSVQLEWFKHLLPSLCSTNCRDLMGESLFSVGEIGGNDYNHAFFQGRGVDEIKTFVPGVVSAIGSAIEELIKLGARTMIVPGNFPIGCVAVYLTMFQSDRREDYESGTGCIEWLNQFSMYHNRLLLDELSQLRRRYPQATIIYANYYEAAMAIVRSPREYAWTKCRIRKVSSCGVLWRWRSLQLQRLHQVRKRRRRVRQSVEPALLGRRTPDRGSLQGHRPGPVRTIHRPFHFTIMSDYKVECCGLRRQVFRSILTSTCCVHPDGNSCNVTGT</sequence>
<evidence type="ECO:0000256" key="2">
    <source>
        <dbReference type="ARBA" id="ARBA00022729"/>
    </source>
</evidence>
<name>A0A9E7KD00_9LILI</name>
<comment type="similarity">
    <text evidence="1">Belongs to the 'GDSL' lipolytic enzyme family.</text>
</comment>
<dbReference type="InterPro" id="IPR001087">
    <property type="entry name" value="GDSL"/>
</dbReference>
<accession>A0A9E7KD00</accession>
<feature type="compositionally biased region" description="Pro residues" evidence="5">
    <location>
        <begin position="26"/>
        <end position="37"/>
    </location>
</feature>
<evidence type="ECO:0000313" key="6">
    <source>
        <dbReference type="EMBL" id="URE11345.1"/>
    </source>
</evidence>
<organism evidence="6 7">
    <name type="scientific">Musa troglodytarum</name>
    <name type="common">fe'i banana</name>
    <dbReference type="NCBI Taxonomy" id="320322"/>
    <lineage>
        <taxon>Eukaryota</taxon>
        <taxon>Viridiplantae</taxon>
        <taxon>Streptophyta</taxon>
        <taxon>Embryophyta</taxon>
        <taxon>Tracheophyta</taxon>
        <taxon>Spermatophyta</taxon>
        <taxon>Magnoliopsida</taxon>
        <taxon>Liliopsida</taxon>
        <taxon>Zingiberales</taxon>
        <taxon>Musaceae</taxon>
        <taxon>Musa</taxon>
    </lineage>
</organism>
<protein>
    <submittedName>
        <fullName evidence="6">Lipid catabolic process</fullName>
    </submittedName>
</protein>
<evidence type="ECO:0000313" key="7">
    <source>
        <dbReference type="Proteomes" id="UP001055439"/>
    </source>
</evidence>
<dbReference type="CDD" id="cd01837">
    <property type="entry name" value="SGNH_plant_lipase_like"/>
    <property type="match status" value="1"/>
</dbReference>
<gene>
    <name evidence="6" type="ORF">MUK42_04714</name>
</gene>
<dbReference type="PANTHER" id="PTHR22835:SF663">
    <property type="entry name" value="LIPASE-LIKE"/>
    <property type="match status" value="1"/>
</dbReference>
<dbReference type="Gene3D" id="3.40.50.1110">
    <property type="entry name" value="SGNH hydrolase"/>
    <property type="match status" value="1"/>
</dbReference>
<feature type="region of interest" description="Disordered" evidence="5">
    <location>
        <begin position="359"/>
        <end position="380"/>
    </location>
</feature>
<dbReference type="EMBL" id="CP097508">
    <property type="protein sequence ID" value="URE11345.1"/>
    <property type="molecule type" value="Genomic_DNA"/>
</dbReference>
<keyword evidence="7" id="KW-1185">Reference proteome</keyword>
<keyword evidence="2" id="KW-0732">Signal</keyword>
<evidence type="ECO:0000256" key="4">
    <source>
        <dbReference type="ARBA" id="ARBA00023180"/>
    </source>
</evidence>
<reference evidence="6" key="1">
    <citation type="submission" date="2022-05" db="EMBL/GenBank/DDBJ databases">
        <title>The Musa troglodytarum L. genome provides insights into the mechanism of non-climacteric behaviour and enrichment of carotenoids.</title>
        <authorList>
            <person name="Wang J."/>
        </authorList>
    </citation>
    <scope>NUCLEOTIDE SEQUENCE</scope>
    <source>
        <tissue evidence="6">Leaf</tissue>
    </source>
</reference>
<dbReference type="Pfam" id="PF00657">
    <property type="entry name" value="Lipase_GDSL"/>
    <property type="match status" value="1"/>
</dbReference>
<dbReference type="GO" id="GO:0016788">
    <property type="term" value="F:hydrolase activity, acting on ester bonds"/>
    <property type="evidence" value="ECO:0007669"/>
    <property type="project" value="InterPro"/>
</dbReference>
<evidence type="ECO:0000256" key="3">
    <source>
        <dbReference type="ARBA" id="ARBA00022801"/>
    </source>
</evidence>
<proteinExistence type="inferred from homology"/>
<evidence type="ECO:0000256" key="1">
    <source>
        <dbReference type="ARBA" id="ARBA00008668"/>
    </source>
</evidence>
<dbReference type="AlphaFoldDB" id="A0A9E7KD00"/>
<dbReference type="InterPro" id="IPR036514">
    <property type="entry name" value="SGNH_hydro_sf"/>
</dbReference>
<dbReference type="OrthoDB" id="785253at2759"/>